<gene>
    <name evidence="1" type="ORF">JKP88DRAFT_199197</name>
</gene>
<keyword evidence="2" id="KW-1185">Reference proteome</keyword>
<reference evidence="1" key="1">
    <citation type="submission" date="2021-02" db="EMBL/GenBank/DDBJ databases">
        <title>First Annotated Genome of the Yellow-green Alga Tribonema minus.</title>
        <authorList>
            <person name="Mahan K.M."/>
        </authorList>
    </citation>
    <scope>NUCLEOTIDE SEQUENCE</scope>
    <source>
        <strain evidence="1">UTEX B ZZ1240</strain>
    </source>
</reference>
<dbReference type="Proteomes" id="UP000664859">
    <property type="component" value="Unassembled WGS sequence"/>
</dbReference>
<name>A0A835Z0G9_9STRA</name>
<dbReference type="OrthoDB" id="214at2759"/>
<accession>A0A835Z0G9</accession>
<dbReference type="EMBL" id="JAFCMP010000224">
    <property type="protein sequence ID" value="KAG5182780.1"/>
    <property type="molecule type" value="Genomic_DNA"/>
</dbReference>
<proteinExistence type="predicted"/>
<protein>
    <submittedName>
        <fullName evidence="1">Uncharacterized protein</fullName>
    </submittedName>
</protein>
<organism evidence="1 2">
    <name type="scientific">Tribonema minus</name>
    <dbReference type="NCBI Taxonomy" id="303371"/>
    <lineage>
        <taxon>Eukaryota</taxon>
        <taxon>Sar</taxon>
        <taxon>Stramenopiles</taxon>
        <taxon>Ochrophyta</taxon>
        <taxon>PX clade</taxon>
        <taxon>Xanthophyceae</taxon>
        <taxon>Tribonematales</taxon>
        <taxon>Tribonemataceae</taxon>
        <taxon>Tribonema</taxon>
    </lineage>
</organism>
<dbReference type="AlphaFoldDB" id="A0A835Z0G9"/>
<comment type="caution">
    <text evidence="1">The sequence shown here is derived from an EMBL/GenBank/DDBJ whole genome shotgun (WGS) entry which is preliminary data.</text>
</comment>
<evidence type="ECO:0000313" key="2">
    <source>
        <dbReference type="Proteomes" id="UP000664859"/>
    </source>
</evidence>
<evidence type="ECO:0000313" key="1">
    <source>
        <dbReference type="EMBL" id="KAG5182780.1"/>
    </source>
</evidence>
<sequence length="255" mass="28238">MLLLLIRRAEDGATTGGRLSGGRGLNLGSKIHVPKVTVDETAVESDDEDHRDAQRKGRWTFVDDADPVVSVIKSVKDLFPHVSLSCEPTTTLKLRKIFTPLKTVVTLGADYNTNIGIWQFRSSWEDSIIGGRISVAGRELMLSKSWLIKVMDSEDVATRLKFKAAVNTKDWTAYAKFGLRTERIAPLNVREGFTLCRRLPLDGNRGHAKLEVLARVSLPEPELRFSTDGDTSHGVVAGMGDIHIGIDELNLLLEY</sequence>